<accession>A0A927H6D9</accession>
<name>A0A927H6D9_9BACL</name>
<dbReference type="EMBL" id="JACXIY010000014">
    <property type="protein sequence ID" value="MBD2869402.1"/>
    <property type="molecule type" value="Genomic_DNA"/>
</dbReference>
<feature type="domain" description="Thioredoxin" evidence="1">
    <location>
        <begin position="18"/>
        <end position="97"/>
    </location>
</feature>
<keyword evidence="3" id="KW-1185">Reference proteome</keyword>
<dbReference type="AlphaFoldDB" id="A0A927H6D9"/>
<proteinExistence type="predicted"/>
<dbReference type="Pfam" id="PF00085">
    <property type="entry name" value="Thioredoxin"/>
    <property type="match status" value="1"/>
</dbReference>
<dbReference type="Gene3D" id="3.40.30.10">
    <property type="entry name" value="Glutaredoxin"/>
    <property type="match status" value="1"/>
</dbReference>
<dbReference type="SUPFAM" id="SSF52833">
    <property type="entry name" value="Thioredoxin-like"/>
    <property type="match status" value="1"/>
</dbReference>
<dbReference type="Proteomes" id="UP000632125">
    <property type="component" value="Unassembled WGS sequence"/>
</dbReference>
<organism evidence="2 3">
    <name type="scientific">Paenibacillus arenilitoris</name>
    <dbReference type="NCBI Taxonomy" id="2772299"/>
    <lineage>
        <taxon>Bacteria</taxon>
        <taxon>Bacillati</taxon>
        <taxon>Bacillota</taxon>
        <taxon>Bacilli</taxon>
        <taxon>Bacillales</taxon>
        <taxon>Paenibacillaceae</taxon>
        <taxon>Paenibacillus</taxon>
    </lineage>
</organism>
<reference evidence="2" key="1">
    <citation type="submission" date="2020-09" db="EMBL/GenBank/DDBJ databases">
        <title>A novel bacterium of genus Paenibacillus, isolated from South China Sea.</title>
        <authorList>
            <person name="Huang H."/>
            <person name="Mo K."/>
            <person name="Hu Y."/>
        </authorList>
    </citation>
    <scope>NUCLEOTIDE SEQUENCE</scope>
    <source>
        <strain evidence="2">IB182493</strain>
    </source>
</reference>
<dbReference type="InterPro" id="IPR036249">
    <property type="entry name" value="Thioredoxin-like_sf"/>
</dbReference>
<gene>
    <name evidence="2" type="ORF">IDH41_12505</name>
</gene>
<dbReference type="InterPro" id="IPR013766">
    <property type="entry name" value="Thioredoxin_domain"/>
</dbReference>
<sequence>MAIRDIDEAAAERLAHPDNGPAAVYFYTPLCGTCKLGERMLEIAVAAGADTPVAKLNINYAPHLRDVWRIASVPCLVLLQGGEPVRKEYAMKSVDSLYLLLKRKNPG</sequence>
<protein>
    <submittedName>
        <fullName evidence="2">Thioredoxin family protein</fullName>
    </submittedName>
</protein>
<evidence type="ECO:0000313" key="3">
    <source>
        <dbReference type="Proteomes" id="UP000632125"/>
    </source>
</evidence>
<dbReference type="RefSeq" id="WP_190861457.1">
    <property type="nucleotide sequence ID" value="NZ_JACXIY010000014.1"/>
</dbReference>
<comment type="caution">
    <text evidence="2">The sequence shown here is derived from an EMBL/GenBank/DDBJ whole genome shotgun (WGS) entry which is preliminary data.</text>
</comment>
<evidence type="ECO:0000313" key="2">
    <source>
        <dbReference type="EMBL" id="MBD2869402.1"/>
    </source>
</evidence>
<evidence type="ECO:0000259" key="1">
    <source>
        <dbReference type="Pfam" id="PF00085"/>
    </source>
</evidence>
<dbReference type="CDD" id="cd02947">
    <property type="entry name" value="TRX_family"/>
    <property type="match status" value="1"/>
</dbReference>